<dbReference type="AlphaFoldDB" id="A0A0V8LY97"/>
<name>A0A0V8LY97_9CHLR</name>
<dbReference type="Proteomes" id="UP000053577">
    <property type="component" value="Unassembled WGS sequence"/>
</dbReference>
<evidence type="ECO:0000313" key="2">
    <source>
        <dbReference type="Proteomes" id="UP000053577"/>
    </source>
</evidence>
<gene>
    <name evidence="1" type="ORF">DA01_03570</name>
</gene>
<proteinExistence type="predicted"/>
<accession>A0A0V8LY97</accession>
<dbReference type="OrthoDB" id="9787478at2"/>
<sequence length="266" mass="30400">MNRTKIEYLDYCWNFVTGCNNWKDPRICGGGGSEFECWAKAMAKRFGRSFEPTVHTNRLYEPFTVKTPGTRIGVCFTGDLFADDINPFEKKWLPIDDLGLVECSLRDSVFSIVRANPEQQFYFLTKCPWNLSKWGVFPDNAYVGISMTGGKSFPDCFALINFLKVAQAKHKWISFEPLTTYIPSLLALRAIQSVDYVVIGGFSNLSSHVQPTREVIDMIIFVAEKFDVPVFIKDNLRCRFPEAAGMWPGKYRERADKSTRSSAFRQ</sequence>
<comment type="caution">
    <text evidence="1">The sequence shown here is derived from an EMBL/GenBank/DDBJ whole genome shotgun (WGS) entry which is preliminary data.</text>
</comment>
<evidence type="ECO:0000313" key="1">
    <source>
        <dbReference type="EMBL" id="KSV16458.1"/>
    </source>
</evidence>
<reference evidence="1 2" key="1">
    <citation type="journal article" date="2015" name="Sci. Rep.">
        <title>A comparative genomics and reductive dehalogenase gene transcription study of two chloroethene-respiring bacteria, Dehalococcoides mccartyi strains MB and 11a.</title>
        <authorList>
            <person name="Low A."/>
            <person name="Shen Z."/>
            <person name="Cheng D."/>
            <person name="Rogers M.J."/>
            <person name="Lee P.K."/>
            <person name="He J."/>
        </authorList>
    </citation>
    <scope>NUCLEOTIDE SEQUENCE [LARGE SCALE GENOMIC DNA]</scope>
    <source>
        <strain evidence="1 2">MB</strain>
    </source>
</reference>
<dbReference type="PATRIC" id="fig|61435.5.peg.716"/>
<dbReference type="RefSeq" id="WP_058292748.1">
    <property type="nucleotide sequence ID" value="NZ_JGYD01000026.1"/>
</dbReference>
<protein>
    <submittedName>
        <fullName evidence="1">Uncharacterized protein</fullName>
    </submittedName>
</protein>
<dbReference type="Pfam" id="PF07505">
    <property type="entry name" value="DUF5131"/>
    <property type="match status" value="1"/>
</dbReference>
<dbReference type="EMBL" id="JGYD01000026">
    <property type="protein sequence ID" value="KSV16458.1"/>
    <property type="molecule type" value="Genomic_DNA"/>
</dbReference>
<dbReference type="InterPro" id="IPR011101">
    <property type="entry name" value="DUF5131"/>
</dbReference>
<organism evidence="1 2">
    <name type="scientific">Dehalococcoides mccartyi</name>
    <dbReference type="NCBI Taxonomy" id="61435"/>
    <lineage>
        <taxon>Bacteria</taxon>
        <taxon>Bacillati</taxon>
        <taxon>Chloroflexota</taxon>
        <taxon>Dehalococcoidia</taxon>
        <taxon>Dehalococcoidales</taxon>
        <taxon>Dehalococcoidaceae</taxon>
        <taxon>Dehalococcoides</taxon>
    </lineage>
</organism>